<evidence type="ECO:0000256" key="10">
    <source>
        <dbReference type="SAM" id="MobiDB-lite"/>
    </source>
</evidence>
<dbReference type="InterPro" id="IPR011545">
    <property type="entry name" value="DEAD/DEAH_box_helicase_dom"/>
</dbReference>
<dbReference type="PANTHER" id="PTHR47959">
    <property type="entry name" value="ATP-DEPENDENT RNA HELICASE RHLE-RELATED"/>
    <property type="match status" value="1"/>
</dbReference>
<dbReference type="PANTHER" id="PTHR47959:SF8">
    <property type="entry name" value="RNA HELICASE"/>
    <property type="match status" value="1"/>
</dbReference>
<dbReference type="PROSITE" id="PS51194">
    <property type="entry name" value="HELICASE_CTER"/>
    <property type="match status" value="1"/>
</dbReference>
<keyword evidence="4" id="KW-0547">Nucleotide-binding</keyword>
<feature type="domain" description="Helicase ATP-binding" evidence="11">
    <location>
        <begin position="27"/>
        <end position="209"/>
    </location>
</feature>
<name>A0A427YGD8_9TREE</name>
<dbReference type="EC" id="3.6.4.13" evidence="3"/>
<dbReference type="OrthoDB" id="10261375at2759"/>
<keyword evidence="6 13" id="KW-0347">Helicase</keyword>
<dbReference type="GO" id="GO:0016887">
    <property type="term" value="F:ATP hydrolysis activity"/>
    <property type="evidence" value="ECO:0007669"/>
    <property type="project" value="RHEA"/>
</dbReference>
<evidence type="ECO:0000256" key="4">
    <source>
        <dbReference type="ARBA" id="ARBA00022741"/>
    </source>
</evidence>
<dbReference type="InterPro" id="IPR027417">
    <property type="entry name" value="P-loop_NTPase"/>
</dbReference>
<dbReference type="SMART" id="SM01123">
    <property type="entry name" value="DBP10CT"/>
    <property type="match status" value="1"/>
</dbReference>
<comment type="catalytic activity">
    <reaction evidence="9">
        <text>ATP + H2O = ADP + phosphate + H(+)</text>
        <dbReference type="Rhea" id="RHEA:13065"/>
        <dbReference type="ChEBI" id="CHEBI:15377"/>
        <dbReference type="ChEBI" id="CHEBI:15378"/>
        <dbReference type="ChEBI" id="CHEBI:30616"/>
        <dbReference type="ChEBI" id="CHEBI:43474"/>
        <dbReference type="ChEBI" id="CHEBI:456216"/>
        <dbReference type="EC" id="3.6.4.13"/>
    </reaction>
</comment>
<evidence type="ECO:0000256" key="8">
    <source>
        <dbReference type="ARBA" id="ARBA00022884"/>
    </source>
</evidence>
<dbReference type="Proteomes" id="UP000279259">
    <property type="component" value="Unassembled WGS sequence"/>
</dbReference>
<dbReference type="EMBL" id="RSCD01000011">
    <property type="protein sequence ID" value="RSH90219.1"/>
    <property type="molecule type" value="Genomic_DNA"/>
</dbReference>
<evidence type="ECO:0000259" key="11">
    <source>
        <dbReference type="PROSITE" id="PS51192"/>
    </source>
</evidence>
<evidence type="ECO:0000256" key="9">
    <source>
        <dbReference type="ARBA" id="ARBA00047984"/>
    </source>
</evidence>
<dbReference type="Pfam" id="PF08147">
    <property type="entry name" value="DBP10CT"/>
    <property type="match status" value="1"/>
</dbReference>
<dbReference type="InterPro" id="IPR014001">
    <property type="entry name" value="Helicase_ATP-bd"/>
</dbReference>
<dbReference type="GO" id="GO:0003723">
    <property type="term" value="F:RNA binding"/>
    <property type="evidence" value="ECO:0007669"/>
    <property type="project" value="UniProtKB-KW"/>
</dbReference>
<feature type="compositionally biased region" description="Polar residues" evidence="10">
    <location>
        <begin position="653"/>
        <end position="669"/>
    </location>
</feature>
<dbReference type="Gene3D" id="3.40.50.300">
    <property type="entry name" value="P-loop containing nucleotide triphosphate hydrolases"/>
    <property type="match status" value="2"/>
</dbReference>
<dbReference type="Pfam" id="PF00271">
    <property type="entry name" value="Helicase_C"/>
    <property type="match status" value="1"/>
</dbReference>
<dbReference type="AlphaFoldDB" id="A0A427YGD8"/>
<dbReference type="GO" id="GO:0003724">
    <property type="term" value="F:RNA helicase activity"/>
    <property type="evidence" value="ECO:0007669"/>
    <property type="project" value="UniProtKB-EC"/>
</dbReference>
<dbReference type="GO" id="GO:0005634">
    <property type="term" value="C:nucleus"/>
    <property type="evidence" value="ECO:0007669"/>
    <property type="project" value="InterPro"/>
</dbReference>
<feature type="region of interest" description="Disordered" evidence="10">
    <location>
        <begin position="580"/>
        <end position="619"/>
    </location>
</feature>
<dbReference type="PROSITE" id="PS51192">
    <property type="entry name" value="HELICASE_ATP_BIND_1"/>
    <property type="match status" value="1"/>
</dbReference>
<dbReference type="InterPro" id="IPR012541">
    <property type="entry name" value="DBP10_C"/>
</dbReference>
<comment type="caution">
    <text evidence="13">The sequence shown here is derived from an EMBL/GenBank/DDBJ whole genome shotgun (WGS) entry which is preliminary data.</text>
</comment>
<evidence type="ECO:0000256" key="6">
    <source>
        <dbReference type="ARBA" id="ARBA00022806"/>
    </source>
</evidence>
<protein>
    <recommendedName>
        <fullName evidence="3">RNA helicase</fullName>
        <ecNumber evidence="3">3.6.4.13</ecNumber>
    </recommendedName>
</protein>
<dbReference type="SUPFAM" id="SSF52540">
    <property type="entry name" value="P-loop containing nucleoside triphosphate hydrolases"/>
    <property type="match status" value="1"/>
</dbReference>
<evidence type="ECO:0000313" key="14">
    <source>
        <dbReference type="Proteomes" id="UP000279259"/>
    </source>
</evidence>
<comment type="similarity">
    <text evidence="2">Belongs to the DEAD box helicase family. DDX54/DBP10 subfamily.</text>
</comment>
<dbReference type="CDD" id="cd18787">
    <property type="entry name" value="SF2_C_DEAD"/>
    <property type="match status" value="1"/>
</dbReference>
<evidence type="ECO:0000259" key="12">
    <source>
        <dbReference type="PROSITE" id="PS51194"/>
    </source>
</evidence>
<dbReference type="Pfam" id="PF00270">
    <property type="entry name" value="DEAD"/>
    <property type="match status" value="1"/>
</dbReference>
<accession>A0A427YGD8</accession>
<dbReference type="SMART" id="SM00490">
    <property type="entry name" value="HELICc"/>
    <property type="match status" value="1"/>
</dbReference>
<keyword evidence="14" id="KW-1185">Reference proteome</keyword>
<feature type="region of interest" description="Disordered" evidence="10">
    <location>
        <begin position="637"/>
        <end position="689"/>
    </location>
</feature>
<keyword evidence="7" id="KW-0067">ATP-binding</keyword>
<dbReference type="SMART" id="SM00487">
    <property type="entry name" value="DEXDc"/>
    <property type="match status" value="1"/>
</dbReference>
<reference evidence="13 14" key="1">
    <citation type="submission" date="2018-11" db="EMBL/GenBank/DDBJ databases">
        <title>Genome sequence of Saitozyma podzolica DSM 27192.</title>
        <authorList>
            <person name="Aliyu H."/>
            <person name="Gorte O."/>
            <person name="Ochsenreither K."/>
        </authorList>
    </citation>
    <scope>NUCLEOTIDE SEQUENCE [LARGE SCALE GENOMIC DNA]</scope>
    <source>
        <strain evidence="13 14">DSM 27192</strain>
    </source>
</reference>
<dbReference type="InterPro" id="IPR001650">
    <property type="entry name" value="Helicase_C-like"/>
</dbReference>
<evidence type="ECO:0000256" key="5">
    <source>
        <dbReference type="ARBA" id="ARBA00022801"/>
    </source>
</evidence>
<evidence type="ECO:0000256" key="1">
    <source>
        <dbReference type="ARBA" id="ARBA00003706"/>
    </source>
</evidence>
<evidence type="ECO:0000313" key="13">
    <source>
        <dbReference type="EMBL" id="RSH90219.1"/>
    </source>
</evidence>
<dbReference type="GO" id="GO:0005829">
    <property type="term" value="C:cytosol"/>
    <property type="evidence" value="ECO:0007669"/>
    <property type="project" value="TreeGrafter"/>
</dbReference>
<proteinExistence type="inferred from homology"/>
<dbReference type="InterPro" id="IPR050079">
    <property type="entry name" value="DEAD_box_RNA_helicase"/>
</dbReference>
<evidence type="ECO:0000256" key="2">
    <source>
        <dbReference type="ARBA" id="ARBA00010379"/>
    </source>
</evidence>
<feature type="compositionally biased region" description="Basic and acidic residues" evidence="10">
    <location>
        <begin position="637"/>
        <end position="649"/>
    </location>
</feature>
<dbReference type="GO" id="GO:0005524">
    <property type="term" value="F:ATP binding"/>
    <property type="evidence" value="ECO:0007669"/>
    <property type="project" value="UniProtKB-KW"/>
</dbReference>
<keyword evidence="8" id="KW-0694">RNA-binding</keyword>
<organism evidence="13 14">
    <name type="scientific">Saitozyma podzolica</name>
    <dbReference type="NCBI Taxonomy" id="1890683"/>
    <lineage>
        <taxon>Eukaryota</taxon>
        <taxon>Fungi</taxon>
        <taxon>Dikarya</taxon>
        <taxon>Basidiomycota</taxon>
        <taxon>Agaricomycotina</taxon>
        <taxon>Tremellomycetes</taxon>
        <taxon>Tremellales</taxon>
        <taxon>Trimorphomycetaceae</taxon>
        <taxon>Saitozyma</taxon>
    </lineage>
</organism>
<evidence type="ECO:0000256" key="7">
    <source>
        <dbReference type="ARBA" id="ARBA00022840"/>
    </source>
</evidence>
<comment type="function">
    <text evidence="1">ATP-binding RNA helicase involved in the biogenesis of 60S ribosomal subunits and is required for the normal formation of 25S and 5.8S rRNAs.</text>
</comment>
<dbReference type="STRING" id="1890683.A0A427YGD8"/>
<feature type="compositionally biased region" description="Basic residues" evidence="10">
    <location>
        <begin position="672"/>
        <end position="689"/>
    </location>
</feature>
<feature type="domain" description="Helicase C-terminal" evidence="12">
    <location>
        <begin position="240"/>
        <end position="416"/>
    </location>
</feature>
<evidence type="ECO:0000256" key="3">
    <source>
        <dbReference type="ARBA" id="ARBA00012552"/>
    </source>
</evidence>
<gene>
    <name evidence="13" type="primary">DBP10</name>
    <name evidence="13" type="ORF">EHS25_001553</name>
</gene>
<keyword evidence="5" id="KW-0378">Hydrolase</keyword>
<sequence>MADAQPSQGRSKDTRGVWQALTRKSTLSLGSPARDVLGMARTGSGKTLAYLIPLIQRLAASTARTDGPRALILCPSRELAVQVLKVGKDLARGVKEGSSSGANRMRWSLIIGGEALDKQFATMTSGPDIVIATPGRFLHICVEMKLDLRSVEMVIYDEADRLFEMGFDVQLREIVHRLPTVRQSLLFSATLPSSVAEFARAGLSNPALVRLDAESSLSPDLKLAFFRVAPDDKSAALLVLLDRIMRASPDDKQQSPQAIIFVATKHHVEYINAMLEALGYATSHVYGSLDQLARQRQLRQFRERQSDLLVVTDVAARGLDIPVMDNVINYDFPASARVFIHRVGRTARAGRRGAAWSLITSADIPYVCDLATTVSRDLFSKEEDIVGDIPRHLVDEKTERLASTMDETAPHLKSLRQVMQRGESMVQRSKSKASINAYREAKAAQKAQTRGVTDRVHPIFALDVAEADGRRMELMAAIGAYAPRGTVLEAGRPRDDPNGKLMQARRQLLERRSATSTRAPLDRKEDKHIVGDVPLTTTQRYHDPDYFMSHTSATLSSAKKFSLSEEGSFSSQLRGATVDMAPDEGGRARAQKASQLQWDRKRKRFSRAPLNSGNEKMIRSESGALLPATFNSGRFETWKKRAKGSRDDPQDSLGRNSGSRELLSATSVMKQKAVKHQRKMKNARPPQRR</sequence>